<proteinExistence type="predicted"/>
<reference evidence="2 3" key="1">
    <citation type="submission" date="2019-11" db="EMBL/GenBank/DDBJ databases">
        <authorList>
            <person name="Ndlovu S.S."/>
            <person name="Carulei O."/>
        </authorList>
    </citation>
    <scope>NUCLEOTIDE SEQUENCE [LARGE SCALE GENOMIC DNA]</scope>
    <source>
        <strain evidence="2">RSA_2_2004</strain>
    </source>
</reference>
<feature type="transmembrane region" description="Helical" evidence="1">
    <location>
        <begin position="6"/>
        <end position="28"/>
    </location>
</feature>
<evidence type="ECO:0000313" key="3">
    <source>
        <dbReference type="Proteomes" id="UP000502315"/>
    </source>
</evidence>
<feature type="transmembrane region" description="Helical" evidence="1">
    <location>
        <begin position="108"/>
        <end position="128"/>
    </location>
</feature>
<sequence>MLFILCFYILSIIKSTLWGFRGFTLVIILRADIMFFGFVITGEPIVYFLLIQHLYKIFQAFAIVTILIIHTNIGAFLIVSSLFRVYIRLHGICKSIKIRCVRLLFQNMALRIICGCIVVICLQIYYGIYI</sequence>
<organismHost>
    <name type="scientific">Ornithodoros</name>
    <name type="common">relapsing fever ticks</name>
    <dbReference type="NCBI Taxonomy" id="6937"/>
</organismHost>
<feature type="transmembrane region" description="Helical" evidence="1">
    <location>
        <begin position="35"/>
        <end position="55"/>
    </location>
</feature>
<organismHost>
    <name type="scientific">Potamochoerus larvatus</name>
    <name type="common">Bushpig</name>
    <dbReference type="NCBI Taxonomy" id="273792"/>
</organismHost>
<gene>
    <name evidence="2" type="primary">D129L</name>
</gene>
<organismHost>
    <name type="scientific">Ornithodoros moubata</name>
    <name type="common">Soft tick</name>
    <name type="synonym">Argasid tick</name>
    <dbReference type="NCBI Taxonomy" id="6938"/>
</organismHost>
<organismHost>
    <name type="scientific">Phacochoerus aethiopicus</name>
    <name type="common">Warthog</name>
    <dbReference type="NCBI Taxonomy" id="85517"/>
</organismHost>
<dbReference type="EMBL" id="MN641877">
    <property type="protein sequence ID" value="QST87022.1"/>
    <property type="molecule type" value="Genomic_DNA"/>
</dbReference>
<evidence type="ECO:0000313" key="2">
    <source>
        <dbReference type="EMBL" id="QST87022.1"/>
    </source>
</evidence>
<organism evidence="2 3">
    <name type="scientific">African swine fever virus</name>
    <name type="common">ASFV</name>
    <dbReference type="NCBI Taxonomy" id="10497"/>
    <lineage>
        <taxon>Viruses</taxon>
        <taxon>Varidnaviria</taxon>
        <taxon>Bamfordvirae</taxon>
        <taxon>Nucleocytoviricota</taxon>
        <taxon>Pokkesviricetes</taxon>
        <taxon>Asfuvirales</taxon>
        <taxon>Asfarviridae</taxon>
        <taxon>Asfivirus</taxon>
        <taxon>Asfivirus haemorrhagiae</taxon>
    </lineage>
</organism>
<accession>A0A8A1V4A8</accession>
<keyword evidence="1" id="KW-0812">Transmembrane</keyword>
<protein>
    <submittedName>
        <fullName evidence="2">PD129L</fullName>
    </submittedName>
</protein>
<organismHost>
    <name type="scientific">Sus scrofa</name>
    <name type="common">Pig</name>
    <dbReference type="NCBI Taxonomy" id="9823"/>
</organismHost>
<organismHost>
    <name type="scientific">Phacochoerus africanus</name>
    <name type="common">Warthog</name>
    <dbReference type="NCBI Taxonomy" id="41426"/>
</organismHost>
<feature type="transmembrane region" description="Helical" evidence="1">
    <location>
        <begin position="61"/>
        <end position="87"/>
    </location>
</feature>
<name>A0A8A1V4A8_ASF</name>
<evidence type="ECO:0000256" key="1">
    <source>
        <dbReference type="SAM" id="Phobius"/>
    </source>
</evidence>
<keyword evidence="1" id="KW-0472">Membrane</keyword>
<dbReference type="Proteomes" id="UP000502315">
    <property type="component" value="Genome"/>
</dbReference>
<keyword evidence="1" id="KW-1133">Transmembrane helix</keyword>